<protein>
    <submittedName>
        <fullName evidence="2">Uncharacterized protein</fullName>
    </submittedName>
</protein>
<evidence type="ECO:0000313" key="2">
    <source>
        <dbReference type="EMBL" id="RZR71552.1"/>
    </source>
</evidence>
<accession>A0A445MBB7</accession>
<sequence length="145" mass="15665">MRPEGEGTSIVYTAALRLPVEASLPGDEEYVVPAALHDRCSRKGTPSFLARPLPSDDGGEAFRLCLPLLSPTISQIRRRSTWLPRPPAEKSSPDGVVTVPGEQTGESGFRWQSSAAPSPPSTLGIQPNRELSVAICLISNFYFET</sequence>
<gene>
    <name evidence="2" type="ORF">BHM03_00005779</name>
</gene>
<evidence type="ECO:0000256" key="1">
    <source>
        <dbReference type="SAM" id="MobiDB-lite"/>
    </source>
</evidence>
<reference evidence="2" key="1">
    <citation type="journal article" date="2018" name="Data Brief">
        <title>Genome sequence data from 17 accessions of Ensete ventricosum, a staple food crop for millions in Ethiopia.</title>
        <authorList>
            <person name="Yemataw Z."/>
            <person name="Muzemil S."/>
            <person name="Ambachew D."/>
            <person name="Tripathi L."/>
            <person name="Tesfaye K."/>
            <person name="Chala A."/>
            <person name="Farbos A."/>
            <person name="O'Neill P."/>
            <person name="Moore K."/>
            <person name="Grant M."/>
            <person name="Studholme D.J."/>
        </authorList>
    </citation>
    <scope>NUCLEOTIDE SEQUENCE [LARGE SCALE GENOMIC DNA]</scope>
    <source>
        <tissue evidence="2">Leaf</tissue>
    </source>
</reference>
<dbReference type="AlphaFoldDB" id="A0A445MBB7"/>
<feature type="compositionally biased region" description="Polar residues" evidence="1">
    <location>
        <begin position="104"/>
        <end position="124"/>
    </location>
</feature>
<dbReference type="Proteomes" id="UP000290560">
    <property type="component" value="Unassembled WGS sequence"/>
</dbReference>
<proteinExistence type="predicted"/>
<dbReference type="EMBL" id="KV875551">
    <property type="protein sequence ID" value="RZR71552.1"/>
    <property type="molecule type" value="Genomic_DNA"/>
</dbReference>
<name>A0A445MBB7_ENSVE</name>
<feature type="region of interest" description="Disordered" evidence="1">
    <location>
        <begin position="79"/>
        <end position="124"/>
    </location>
</feature>
<organism evidence="2">
    <name type="scientific">Ensete ventricosum</name>
    <name type="common">Abyssinian banana</name>
    <name type="synonym">Musa ensete</name>
    <dbReference type="NCBI Taxonomy" id="4639"/>
    <lineage>
        <taxon>Eukaryota</taxon>
        <taxon>Viridiplantae</taxon>
        <taxon>Streptophyta</taxon>
        <taxon>Embryophyta</taxon>
        <taxon>Tracheophyta</taxon>
        <taxon>Spermatophyta</taxon>
        <taxon>Magnoliopsida</taxon>
        <taxon>Liliopsida</taxon>
        <taxon>Zingiberales</taxon>
        <taxon>Musaceae</taxon>
        <taxon>Ensete</taxon>
    </lineage>
</organism>